<evidence type="ECO:0000313" key="7">
    <source>
        <dbReference type="Proteomes" id="UP000094412"/>
    </source>
</evidence>
<dbReference type="InterPro" id="IPR027417">
    <property type="entry name" value="P-loop_NTPase"/>
</dbReference>
<dbReference type="Pfam" id="PF00005">
    <property type="entry name" value="ABC_tran"/>
    <property type="match status" value="1"/>
</dbReference>
<dbReference type="InterPro" id="IPR013611">
    <property type="entry name" value="Transp-assoc_OB_typ2"/>
</dbReference>
<dbReference type="InterPro" id="IPR003593">
    <property type="entry name" value="AAA+_ATPase"/>
</dbReference>
<dbReference type="SUPFAM" id="SSF52540">
    <property type="entry name" value="P-loop containing nucleoside triphosphate hydrolases"/>
    <property type="match status" value="1"/>
</dbReference>
<dbReference type="Proteomes" id="UP000094412">
    <property type="component" value="Unassembled WGS sequence"/>
</dbReference>
<dbReference type="InterPro" id="IPR003439">
    <property type="entry name" value="ABC_transporter-like_ATP-bd"/>
</dbReference>
<evidence type="ECO:0000256" key="2">
    <source>
        <dbReference type="ARBA" id="ARBA00022448"/>
    </source>
</evidence>
<dbReference type="EMBL" id="MDEO01000028">
    <property type="protein sequence ID" value="OCX21524.1"/>
    <property type="molecule type" value="Genomic_DNA"/>
</dbReference>
<comment type="caution">
    <text evidence="6">The sequence shown here is derived from an EMBL/GenBank/DDBJ whole genome shotgun (WGS) entry which is preliminary data.</text>
</comment>
<evidence type="ECO:0000256" key="1">
    <source>
        <dbReference type="ARBA" id="ARBA00005417"/>
    </source>
</evidence>
<evidence type="ECO:0000313" key="6">
    <source>
        <dbReference type="EMBL" id="OCX21524.1"/>
    </source>
</evidence>
<dbReference type="SUPFAM" id="SSF50331">
    <property type="entry name" value="MOP-like"/>
    <property type="match status" value="1"/>
</dbReference>
<dbReference type="SMART" id="SM00382">
    <property type="entry name" value="AAA"/>
    <property type="match status" value="1"/>
</dbReference>
<accession>A0A1C2E3F0</accession>
<dbReference type="InterPro" id="IPR050093">
    <property type="entry name" value="ABC_SmlMolc_Importer"/>
</dbReference>
<dbReference type="RefSeq" id="WP_065997310.1">
    <property type="nucleotide sequence ID" value="NZ_MDEO01000028.1"/>
</dbReference>
<comment type="similarity">
    <text evidence="1">Belongs to the ABC transporter superfamily.</text>
</comment>
<dbReference type="STRING" id="1566387.QV13_07685"/>
<dbReference type="Gene3D" id="3.40.50.300">
    <property type="entry name" value="P-loop containing nucleotide triphosphate hydrolases"/>
    <property type="match status" value="1"/>
</dbReference>
<evidence type="ECO:0000256" key="3">
    <source>
        <dbReference type="ARBA" id="ARBA00022741"/>
    </source>
</evidence>
<dbReference type="InterPro" id="IPR008995">
    <property type="entry name" value="Mo/tungstate-bd_C_term_dom"/>
</dbReference>
<protein>
    <recommendedName>
        <fullName evidence="5">ABC transporter domain-containing protein</fullName>
    </recommendedName>
</protein>
<dbReference type="InterPro" id="IPR017871">
    <property type="entry name" value="ABC_transporter-like_CS"/>
</dbReference>
<dbReference type="GO" id="GO:0015697">
    <property type="term" value="P:quaternary ammonium group transport"/>
    <property type="evidence" value="ECO:0007669"/>
    <property type="project" value="UniProtKB-ARBA"/>
</dbReference>
<name>A0A1C2E3F0_9HYPH</name>
<reference evidence="6 7" key="1">
    <citation type="submission" date="2016-08" db="EMBL/GenBank/DDBJ databases">
        <title>Whole genome sequence of Mesorhizobium sp. strain UASWS1009 isolated from industrial sewage.</title>
        <authorList>
            <person name="Crovadore J."/>
            <person name="Calmin G."/>
            <person name="Chablais R."/>
            <person name="Cochard B."/>
            <person name="Lefort F."/>
        </authorList>
    </citation>
    <scope>NUCLEOTIDE SEQUENCE [LARGE SCALE GENOMIC DNA]</scope>
    <source>
        <strain evidence="6 7">UASWS1009</strain>
    </source>
</reference>
<dbReference type="GO" id="GO:0016887">
    <property type="term" value="F:ATP hydrolysis activity"/>
    <property type="evidence" value="ECO:0007669"/>
    <property type="project" value="InterPro"/>
</dbReference>
<evidence type="ECO:0000259" key="5">
    <source>
        <dbReference type="PROSITE" id="PS50893"/>
    </source>
</evidence>
<dbReference type="Pfam" id="PF08402">
    <property type="entry name" value="TOBE_2"/>
    <property type="match status" value="1"/>
</dbReference>
<proteinExistence type="inferred from homology"/>
<dbReference type="PROSITE" id="PS50893">
    <property type="entry name" value="ABC_TRANSPORTER_2"/>
    <property type="match status" value="1"/>
</dbReference>
<keyword evidence="4" id="KW-0067">ATP-binding</keyword>
<keyword evidence="7" id="KW-1185">Reference proteome</keyword>
<dbReference type="GO" id="GO:0022857">
    <property type="term" value="F:transmembrane transporter activity"/>
    <property type="evidence" value="ECO:0007669"/>
    <property type="project" value="InterPro"/>
</dbReference>
<feature type="domain" description="ABC transporter" evidence="5">
    <location>
        <begin position="6"/>
        <end position="236"/>
    </location>
</feature>
<keyword evidence="3" id="KW-0547">Nucleotide-binding</keyword>
<keyword evidence="2" id="KW-0813">Transport</keyword>
<evidence type="ECO:0000256" key="4">
    <source>
        <dbReference type="ARBA" id="ARBA00022840"/>
    </source>
</evidence>
<dbReference type="OrthoDB" id="9802264at2"/>
<organism evidence="6 7">
    <name type="scientific">Mesorhizobium hungaricum</name>
    <dbReference type="NCBI Taxonomy" id="1566387"/>
    <lineage>
        <taxon>Bacteria</taxon>
        <taxon>Pseudomonadati</taxon>
        <taxon>Pseudomonadota</taxon>
        <taxon>Alphaproteobacteria</taxon>
        <taxon>Hyphomicrobiales</taxon>
        <taxon>Phyllobacteriaceae</taxon>
        <taxon>Mesorhizobium</taxon>
    </lineage>
</organism>
<gene>
    <name evidence="6" type="ORF">QV13_07685</name>
</gene>
<dbReference type="GO" id="GO:0005524">
    <property type="term" value="F:ATP binding"/>
    <property type="evidence" value="ECO:0007669"/>
    <property type="project" value="UniProtKB-KW"/>
</dbReference>
<dbReference type="PANTHER" id="PTHR42781:SF4">
    <property type="entry name" value="SPERMIDINE_PUTRESCINE IMPORT ATP-BINDING PROTEIN POTA"/>
    <property type="match status" value="1"/>
</dbReference>
<dbReference type="GO" id="GO:0043190">
    <property type="term" value="C:ATP-binding cassette (ABC) transporter complex"/>
    <property type="evidence" value="ECO:0007669"/>
    <property type="project" value="InterPro"/>
</dbReference>
<dbReference type="FunFam" id="3.40.50.300:FF:000425">
    <property type="entry name" value="Probable ABC transporter, ATP-binding subunit"/>
    <property type="match status" value="1"/>
</dbReference>
<dbReference type="AlphaFoldDB" id="A0A1C2E3F0"/>
<sequence length="349" mass="38362">MNHAALELDRISLTYGTIVAINDVSLRVERGEFVTLLGPSGSGKTSTLRVVGGFEKPTSGTVRIGGETVNDRPPYGRDTATIFQNGALFPHKTVAQNIAYGLRMRRVPQPEIERRVREILAIVALSGYEDRYPAAMSGGQRQRVALARSLVVRPTLLLFDEPMSALDLALRLQLRAEIKRLHEELGFSAIFVTHDQGEAMSMSDRVAVMAKGQIEQIGRPEEVYRHPANEFVFTFMGESCRLPVRIDGRAVFDSSGQPVPLTLVAPPGPGEWRIYVRPGHVRLLPKASEGLPNQLEATVQMVEYLGGSYRYHVQASGLSLVCDSSSKLGFGPGDAAVASWLQEDMRCFQ</sequence>
<dbReference type="PROSITE" id="PS00211">
    <property type="entry name" value="ABC_TRANSPORTER_1"/>
    <property type="match status" value="1"/>
</dbReference>
<dbReference type="PANTHER" id="PTHR42781">
    <property type="entry name" value="SPERMIDINE/PUTRESCINE IMPORT ATP-BINDING PROTEIN POTA"/>
    <property type="match status" value="1"/>
</dbReference>